<feature type="domain" description="BZIP" evidence="2">
    <location>
        <begin position="105"/>
        <end position="155"/>
    </location>
</feature>
<feature type="compositionally biased region" description="Low complexity" evidence="1">
    <location>
        <begin position="211"/>
        <end position="220"/>
    </location>
</feature>
<feature type="region of interest" description="Disordered" evidence="1">
    <location>
        <begin position="61"/>
        <end position="126"/>
    </location>
</feature>
<dbReference type="AlphaFoldDB" id="A0AAD2FB23"/>
<dbReference type="PROSITE" id="PS50217">
    <property type="entry name" value="BZIP"/>
    <property type="match status" value="1"/>
</dbReference>
<name>A0AAD2FB23_9STRA</name>
<dbReference type="SMART" id="SM00338">
    <property type="entry name" value="BRLZ"/>
    <property type="match status" value="1"/>
</dbReference>
<feature type="region of interest" description="Disordered" evidence="1">
    <location>
        <begin position="179"/>
        <end position="220"/>
    </location>
</feature>
<dbReference type="SUPFAM" id="SSF57959">
    <property type="entry name" value="Leucine zipper domain"/>
    <property type="match status" value="1"/>
</dbReference>
<dbReference type="PROSITE" id="PS00036">
    <property type="entry name" value="BZIP_BASIC"/>
    <property type="match status" value="1"/>
</dbReference>
<dbReference type="Proteomes" id="UP001295423">
    <property type="component" value="Unassembled WGS sequence"/>
</dbReference>
<evidence type="ECO:0000313" key="4">
    <source>
        <dbReference type="Proteomes" id="UP001295423"/>
    </source>
</evidence>
<reference evidence="3" key="1">
    <citation type="submission" date="2023-08" db="EMBL/GenBank/DDBJ databases">
        <authorList>
            <person name="Audoor S."/>
            <person name="Bilcke G."/>
        </authorList>
    </citation>
    <scope>NUCLEOTIDE SEQUENCE</scope>
</reference>
<dbReference type="InterPro" id="IPR004827">
    <property type="entry name" value="bZIP"/>
</dbReference>
<evidence type="ECO:0000256" key="1">
    <source>
        <dbReference type="SAM" id="MobiDB-lite"/>
    </source>
</evidence>
<sequence length="256" mass="28054">MTAVVAPVILPCSELPVGSQAEARKRRREILSSQRSQTMTPTDLELSNAHEMACAILPAIESAMAAPPTKKQKTEGGKSRKAGKKPQMKYDPDVPMTKEEATAWRREQRRKRNRESAAASRQRQRDRINVLEDEVDAWKSKYEATMAAIARLEQQKAEGTADAVLTHLPPLPDTSCSKFVSPPASPGHSSSYEETMSEPVASPVASTSLLPPSIVSPQGSSSSEVIKMEFCEPSDNLISRPAASRIIHNLIFDNFD</sequence>
<accession>A0AAD2FB23</accession>
<dbReference type="Gene3D" id="1.20.5.170">
    <property type="match status" value="1"/>
</dbReference>
<comment type="caution">
    <text evidence="3">The sequence shown here is derived from an EMBL/GenBank/DDBJ whole genome shotgun (WGS) entry which is preliminary data.</text>
</comment>
<proteinExistence type="predicted"/>
<feature type="region of interest" description="Disordered" evidence="1">
    <location>
        <begin position="18"/>
        <end position="47"/>
    </location>
</feature>
<dbReference type="CDD" id="cd14686">
    <property type="entry name" value="bZIP"/>
    <property type="match status" value="1"/>
</dbReference>
<dbReference type="Pfam" id="PF00170">
    <property type="entry name" value="bZIP_1"/>
    <property type="match status" value="1"/>
</dbReference>
<keyword evidence="4" id="KW-1185">Reference proteome</keyword>
<feature type="compositionally biased region" description="Polar residues" evidence="1">
    <location>
        <begin position="31"/>
        <end position="41"/>
    </location>
</feature>
<organism evidence="3 4">
    <name type="scientific">Cylindrotheca closterium</name>
    <dbReference type="NCBI Taxonomy" id="2856"/>
    <lineage>
        <taxon>Eukaryota</taxon>
        <taxon>Sar</taxon>
        <taxon>Stramenopiles</taxon>
        <taxon>Ochrophyta</taxon>
        <taxon>Bacillariophyta</taxon>
        <taxon>Bacillariophyceae</taxon>
        <taxon>Bacillariophycidae</taxon>
        <taxon>Bacillariales</taxon>
        <taxon>Bacillariaceae</taxon>
        <taxon>Cylindrotheca</taxon>
    </lineage>
</organism>
<dbReference type="EMBL" id="CAKOGP040000001">
    <property type="protein sequence ID" value="CAJ1912115.1"/>
    <property type="molecule type" value="Genomic_DNA"/>
</dbReference>
<gene>
    <name evidence="3" type="ORF">CYCCA115_LOCUS617</name>
</gene>
<protein>
    <recommendedName>
        <fullName evidence="2">BZIP domain-containing protein</fullName>
    </recommendedName>
</protein>
<dbReference type="GO" id="GO:0003700">
    <property type="term" value="F:DNA-binding transcription factor activity"/>
    <property type="evidence" value="ECO:0007669"/>
    <property type="project" value="InterPro"/>
</dbReference>
<evidence type="ECO:0000259" key="2">
    <source>
        <dbReference type="PROSITE" id="PS50217"/>
    </source>
</evidence>
<evidence type="ECO:0000313" key="3">
    <source>
        <dbReference type="EMBL" id="CAJ1912115.1"/>
    </source>
</evidence>
<dbReference type="InterPro" id="IPR046347">
    <property type="entry name" value="bZIP_sf"/>
</dbReference>
<feature type="compositionally biased region" description="Basic and acidic residues" evidence="1">
    <location>
        <begin position="88"/>
        <end position="106"/>
    </location>
</feature>